<keyword evidence="1" id="KW-0732">Signal</keyword>
<feature type="chain" id="PRO_5045746737" evidence="1">
    <location>
        <begin position="23"/>
        <end position="317"/>
    </location>
</feature>
<proteinExistence type="predicted"/>
<protein>
    <submittedName>
        <fullName evidence="2">Uncharacterized protein</fullName>
    </submittedName>
</protein>
<name>A0ABP0LYW7_9DINO</name>
<organism evidence="2 3">
    <name type="scientific">Durusdinium trenchii</name>
    <dbReference type="NCBI Taxonomy" id="1381693"/>
    <lineage>
        <taxon>Eukaryota</taxon>
        <taxon>Sar</taxon>
        <taxon>Alveolata</taxon>
        <taxon>Dinophyceae</taxon>
        <taxon>Suessiales</taxon>
        <taxon>Symbiodiniaceae</taxon>
        <taxon>Durusdinium</taxon>
    </lineage>
</organism>
<comment type="caution">
    <text evidence="2">The sequence shown here is derived from an EMBL/GenBank/DDBJ whole genome shotgun (WGS) entry which is preliminary data.</text>
</comment>
<reference evidence="2 3" key="1">
    <citation type="submission" date="2024-02" db="EMBL/GenBank/DDBJ databases">
        <authorList>
            <person name="Chen Y."/>
            <person name="Shah S."/>
            <person name="Dougan E. K."/>
            <person name="Thang M."/>
            <person name="Chan C."/>
        </authorList>
    </citation>
    <scope>NUCLEOTIDE SEQUENCE [LARGE SCALE GENOMIC DNA]</scope>
</reference>
<evidence type="ECO:0000313" key="3">
    <source>
        <dbReference type="Proteomes" id="UP001642484"/>
    </source>
</evidence>
<keyword evidence="3" id="KW-1185">Reference proteome</keyword>
<gene>
    <name evidence="2" type="ORF">CCMP2556_LOCUS23103</name>
</gene>
<dbReference type="EMBL" id="CAXAMN010014558">
    <property type="protein sequence ID" value="CAK9043699.1"/>
    <property type="molecule type" value="Genomic_DNA"/>
</dbReference>
<dbReference type="InterPro" id="IPR027417">
    <property type="entry name" value="P-loop_NTPase"/>
</dbReference>
<dbReference type="Proteomes" id="UP001642484">
    <property type="component" value="Unassembled WGS sequence"/>
</dbReference>
<evidence type="ECO:0000313" key="2">
    <source>
        <dbReference type="EMBL" id="CAK9043699.1"/>
    </source>
</evidence>
<feature type="signal peptide" evidence="1">
    <location>
        <begin position="1"/>
        <end position="22"/>
    </location>
</feature>
<accession>A0ABP0LYW7</accession>
<evidence type="ECO:0000256" key="1">
    <source>
        <dbReference type="SAM" id="SignalP"/>
    </source>
</evidence>
<dbReference type="Gene3D" id="3.40.50.300">
    <property type="entry name" value="P-loop containing nucleotide triphosphate hydrolases"/>
    <property type="match status" value="1"/>
</dbReference>
<sequence>MAQFTAAFLVVTVSFLWQGGLSFRDEVDLTVDLLQRSLEVDTPQRIRRLQASPMFWLHFPKCGTSFANAVYHLPGMCPGLDETLNLGNEELFGSCFESGFRSYCPTKCDMSLLHCDWPPNATHQWLTDQKYEQNKGRFVGLFRQPEQRLLSAYNDDEDLFRASPYPICRCCNETMTAEVSMDEFIKRWASWQAGQICGIYPGVHNLTQADVSKAVQRLEEGFAFVGLQEEWELSICLFHAKFGGKCLAVDFDDTRPSKGASSHTYDTSILNGWTDEPDRAVYAKAKQMFEADLQKYDISHETCKPCYEEAGLEWQDP</sequence>